<evidence type="ECO:0000313" key="1">
    <source>
        <dbReference type="EMBL" id="CCA44788.1"/>
    </source>
</evidence>
<protein>
    <submittedName>
        <fullName evidence="1">Uncharacterized protein</fullName>
    </submittedName>
</protein>
<proteinExistence type="predicted"/>
<organism evidence="1">
    <name type="scientific">Neisseria meningitidis alpha522</name>
    <dbReference type="NCBI Taxonomy" id="996307"/>
    <lineage>
        <taxon>Bacteria</taxon>
        <taxon>Pseudomonadati</taxon>
        <taxon>Pseudomonadota</taxon>
        <taxon>Betaproteobacteria</taxon>
        <taxon>Neisseriales</taxon>
        <taxon>Neisseriaceae</taxon>
        <taxon>Neisseria</taxon>
    </lineage>
</organism>
<reference evidence="1" key="1">
    <citation type="submission" date="2011-03" db="EMBL/GenBank/DDBJ databases">
        <title>Draft genome of Neisseria meningitidis strain alpha522.</title>
        <authorList>
            <person name="Schoen C."/>
            <person name="Blom J."/>
        </authorList>
    </citation>
    <scope>NUCLEOTIDE SEQUENCE</scope>
    <source>
        <strain evidence="1">Alpha522</strain>
    </source>
</reference>
<sequence length="87" mass="9760">MAVKRMVKESYAPLKRAPDKDGCADGFRRHFGGGVGFCIRFAVASCDDDFGRGFSVLMCEMPSERRFRRHSGHFCAVRRSNMPPSAK</sequence>
<dbReference type="AlphaFoldDB" id="I4E622"/>
<name>I4E622_NEIME</name>
<accession>I4E622</accession>
<dbReference type="EMBL" id="FR845710">
    <property type="protein sequence ID" value="CCA44788.1"/>
    <property type="molecule type" value="Genomic_DNA"/>
</dbReference>
<gene>
    <name evidence="1" type="ORF">NMALPHA522_1247</name>
</gene>